<dbReference type="EMBL" id="BGPR01014378">
    <property type="protein sequence ID" value="GBN64954.1"/>
    <property type="molecule type" value="Genomic_DNA"/>
</dbReference>
<protein>
    <submittedName>
        <fullName evidence="1">Uncharacterized protein</fullName>
    </submittedName>
</protein>
<keyword evidence="2" id="KW-1185">Reference proteome</keyword>
<comment type="caution">
    <text evidence="1">The sequence shown here is derived from an EMBL/GenBank/DDBJ whole genome shotgun (WGS) entry which is preliminary data.</text>
</comment>
<name>A0A4Y2QNL5_ARAVE</name>
<accession>A0A4Y2QNL5</accession>
<reference evidence="1 2" key="1">
    <citation type="journal article" date="2019" name="Sci. Rep.">
        <title>Orb-weaving spider Araneus ventricosus genome elucidates the spidroin gene catalogue.</title>
        <authorList>
            <person name="Kono N."/>
            <person name="Nakamura H."/>
            <person name="Ohtoshi R."/>
            <person name="Moran D.A.P."/>
            <person name="Shinohara A."/>
            <person name="Yoshida Y."/>
            <person name="Fujiwara M."/>
            <person name="Mori M."/>
            <person name="Tomita M."/>
            <person name="Arakawa K."/>
        </authorList>
    </citation>
    <scope>NUCLEOTIDE SEQUENCE [LARGE SCALE GENOMIC DNA]</scope>
</reference>
<dbReference type="Proteomes" id="UP000499080">
    <property type="component" value="Unassembled WGS sequence"/>
</dbReference>
<dbReference type="AlphaFoldDB" id="A0A4Y2QNL5"/>
<proteinExistence type="predicted"/>
<gene>
    <name evidence="1" type="ORF">AVEN_124073_1</name>
</gene>
<sequence>MEKGRHDPVTNRERDRHIGSAELVWGDIMMKGRTELQITDGVTVTGDRYYHNYPGSEIVGVCQGRVLSCVIRQNCPSIMLAKRLLLQEPESICDIWGMLRDIFICDDSFAKNSSGIMQSNCLLLKGVCINICSAICLRISMKDTELSTEVSAYF</sequence>
<organism evidence="1 2">
    <name type="scientific">Araneus ventricosus</name>
    <name type="common">Orbweaver spider</name>
    <name type="synonym">Epeira ventricosa</name>
    <dbReference type="NCBI Taxonomy" id="182803"/>
    <lineage>
        <taxon>Eukaryota</taxon>
        <taxon>Metazoa</taxon>
        <taxon>Ecdysozoa</taxon>
        <taxon>Arthropoda</taxon>
        <taxon>Chelicerata</taxon>
        <taxon>Arachnida</taxon>
        <taxon>Araneae</taxon>
        <taxon>Araneomorphae</taxon>
        <taxon>Entelegynae</taxon>
        <taxon>Araneoidea</taxon>
        <taxon>Araneidae</taxon>
        <taxon>Araneus</taxon>
    </lineage>
</organism>
<evidence type="ECO:0000313" key="1">
    <source>
        <dbReference type="EMBL" id="GBN64954.1"/>
    </source>
</evidence>
<evidence type="ECO:0000313" key="2">
    <source>
        <dbReference type="Proteomes" id="UP000499080"/>
    </source>
</evidence>